<dbReference type="Proteomes" id="UP000004382">
    <property type="component" value="Unassembled WGS sequence"/>
</dbReference>
<accession>H1KVQ3</accession>
<reference evidence="1 2" key="1">
    <citation type="submission" date="2011-09" db="EMBL/GenBank/DDBJ databases">
        <title>The draft genome of Methylobacterium extorquens DSM 13060.</title>
        <authorList>
            <consortium name="US DOE Joint Genome Institute (JGI-PGF)"/>
            <person name="Lucas S."/>
            <person name="Han J."/>
            <person name="Lapidus A."/>
            <person name="Cheng J.-F."/>
            <person name="Goodwin L."/>
            <person name="Pitluck S."/>
            <person name="Peters L."/>
            <person name="Land M.L."/>
            <person name="Hauser L."/>
            <person name="Koskimaki J."/>
            <person name="Halonen O."/>
            <person name="Pirttila A."/>
            <person name="Frank C."/>
            <person name="Woyke T.J."/>
        </authorList>
    </citation>
    <scope>NUCLEOTIDE SEQUENCE [LARGE SCALE GENOMIC DNA]</scope>
    <source>
        <strain evidence="1 2">DSM 13060</strain>
    </source>
</reference>
<feature type="non-terminal residue" evidence="1">
    <location>
        <position position="36"/>
    </location>
</feature>
<name>H1KVQ3_METEX</name>
<comment type="caution">
    <text evidence="1">The sequence shown here is derived from an EMBL/GenBank/DDBJ whole genome shotgun (WGS) entry which is preliminary data.</text>
</comment>
<sequence length="36" mass="3521">MAGHARAATGEIGAGLMGALLAVDGAVRAAREQAAW</sequence>
<evidence type="ECO:0000313" key="2">
    <source>
        <dbReference type="Proteomes" id="UP000004382"/>
    </source>
</evidence>
<dbReference type="AlphaFoldDB" id="H1KVQ3"/>
<evidence type="ECO:0000313" key="1">
    <source>
        <dbReference type="EMBL" id="EHP72497.1"/>
    </source>
</evidence>
<gene>
    <name evidence="1" type="ORF">MetexDRAFT_6716</name>
</gene>
<proteinExistence type="predicted"/>
<protein>
    <submittedName>
        <fullName evidence="1">Uncharacterized protein</fullName>
    </submittedName>
</protein>
<dbReference type="EMBL" id="AGJK01000533">
    <property type="protein sequence ID" value="EHP72497.1"/>
    <property type="molecule type" value="Genomic_DNA"/>
</dbReference>
<organism evidence="1 2">
    <name type="scientific">Methylorubrum extorquens DSM 13060</name>
    <dbReference type="NCBI Taxonomy" id="882800"/>
    <lineage>
        <taxon>Bacteria</taxon>
        <taxon>Pseudomonadati</taxon>
        <taxon>Pseudomonadota</taxon>
        <taxon>Alphaproteobacteria</taxon>
        <taxon>Hyphomicrobiales</taxon>
        <taxon>Methylobacteriaceae</taxon>
        <taxon>Methylorubrum</taxon>
    </lineage>
</organism>